<dbReference type="RefSeq" id="WP_169591765.1">
    <property type="nucleotide sequence ID" value="NZ_VCQU01000009.1"/>
</dbReference>
<gene>
    <name evidence="8" type="ORF">FGL95_23995</name>
</gene>
<dbReference type="Pfam" id="PF00501">
    <property type="entry name" value="AMP-binding"/>
    <property type="match status" value="1"/>
</dbReference>
<evidence type="ECO:0000256" key="6">
    <source>
        <dbReference type="SAM" id="MobiDB-lite"/>
    </source>
</evidence>
<keyword evidence="4" id="KW-0677">Repeat</keyword>
<dbReference type="PROSITE" id="PS00455">
    <property type="entry name" value="AMP_BINDING"/>
    <property type="match status" value="1"/>
</dbReference>
<dbReference type="InterPro" id="IPR000873">
    <property type="entry name" value="AMP-dep_synth/lig_dom"/>
</dbReference>
<dbReference type="Proteomes" id="UP000535543">
    <property type="component" value="Unassembled WGS sequence"/>
</dbReference>
<dbReference type="GO" id="GO:0031177">
    <property type="term" value="F:phosphopantetheine binding"/>
    <property type="evidence" value="ECO:0007669"/>
    <property type="project" value="InterPro"/>
</dbReference>
<dbReference type="PANTHER" id="PTHR45527">
    <property type="entry name" value="NONRIBOSOMAL PEPTIDE SYNTHETASE"/>
    <property type="match status" value="1"/>
</dbReference>
<dbReference type="InterPro" id="IPR042099">
    <property type="entry name" value="ANL_N_sf"/>
</dbReference>
<dbReference type="Gene3D" id="2.30.38.10">
    <property type="entry name" value="Luciferase, Domain 3"/>
    <property type="match status" value="1"/>
</dbReference>
<dbReference type="CDD" id="cd19543">
    <property type="entry name" value="DCL_NRPS"/>
    <property type="match status" value="1"/>
</dbReference>
<dbReference type="InterPro" id="IPR001242">
    <property type="entry name" value="Condensation_dom"/>
</dbReference>
<dbReference type="InterPro" id="IPR020806">
    <property type="entry name" value="PKS_PP-bd"/>
</dbReference>
<feature type="domain" description="Carrier" evidence="7">
    <location>
        <begin position="972"/>
        <end position="1046"/>
    </location>
</feature>
<keyword evidence="2" id="KW-0596">Phosphopantetheine</keyword>
<keyword evidence="9" id="KW-1185">Reference proteome</keyword>
<dbReference type="SUPFAM" id="SSF52777">
    <property type="entry name" value="CoA-dependent acyltransferases"/>
    <property type="match status" value="6"/>
</dbReference>
<dbReference type="InterPro" id="IPR010071">
    <property type="entry name" value="AA_adenyl_dom"/>
</dbReference>
<protein>
    <submittedName>
        <fullName evidence="8">Amino acid adenylation domain-containing protein</fullName>
    </submittedName>
</protein>
<dbReference type="UniPathway" id="UPA00011"/>
<dbReference type="Gene3D" id="3.30.300.30">
    <property type="match status" value="1"/>
</dbReference>
<dbReference type="InterPro" id="IPR023213">
    <property type="entry name" value="CAT-like_dom_sf"/>
</dbReference>
<dbReference type="FunFam" id="1.10.1200.10:FF:000005">
    <property type="entry name" value="Nonribosomal peptide synthetase 1"/>
    <property type="match status" value="1"/>
</dbReference>
<comment type="caution">
    <text evidence="8">The sequence shown here is derived from an EMBL/GenBank/DDBJ whole genome shotgun (WGS) entry which is preliminary data.</text>
</comment>
<evidence type="ECO:0000313" key="9">
    <source>
        <dbReference type="Proteomes" id="UP000535543"/>
    </source>
</evidence>
<dbReference type="Gene3D" id="3.30.559.10">
    <property type="entry name" value="Chloramphenicol acetyltransferase-like domain"/>
    <property type="match status" value="3"/>
</dbReference>
<dbReference type="Pfam" id="PF00668">
    <property type="entry name" value="Condensation"/>
    <property type="match status" value="3"/>
</dbReference>
<dbReference type="InterPro" id="IPR036736">
    <property type="entry name" value="ACP-like_sf"/>
</dbReference>
<dbReference type="EMBL" id="VCQU01000009">
    <property type="protein sequence ID" value="NMN98107.1"/>
    <property type="molecule type" value="Genomic_DNA"/>
</dbReference>
<dbReference type="Gene3D" id="3.30.559.30">
    <property type="entry name" value="Nonribosomal peptide synthetase, condensation domain"/>
    <property type="match status" value="3"/>
</dbReference>
<dbReference type="InterPro" id="IPR006162">
    <property type="entry name" value="Ppantetheine_attach_site"/>
</dbReference>
<dbReference type="GO" id="GO:0008610">
    <property type="term" value="P:lipid biosynthetic process"/>
    <property type="evidence" value="ECO:0007669"/>
    <property type="project" value="UniProtKB-ARBA"/>
</dbReference>
<dbReference type="InterPro" id="IPR010060">
    <property type="entry name" value="NRPS_synth"/>
</dbReference>
<reference evidence="8 9" key="2">
    <citation type="submission" date="2020-06" db="EMBL/GenBank/DDBJ databases">
        <title>Antribacter stalactiti gen. nov., sp. nov., a new member of the family Nacardiaceae isolated from a cave.</title>
        <authorList>
            <person name="Kim I.S."/>
        </authorList>
    </citation>
    <scope>NUCLEOTIDE SEQUENCE [LARGE SCALE GENOMIC DNA]</scope>
    <source>
        <strain evidence="8 9">YC2-7</strain>
    </source>
</reference>
<accession>A0A848KR74</accession>
<dbReference type="InterPro" id="IPR009081">
    <property type="entry name" value="PP-bd_ACP"/>
</dbReference>
<dbReference type="Gene3D" id="3.40.50.12780">
    <property type="entry name" value="N-terminal domain of ligase-like"/>
    <property type="match status" value="1"/>
</dbReference>
<dbReference type="InterPro" id="IPR020845">
    <property type="entry name" value="AMP-binding_CS"/>
</dbReference>
<dbReference type="InterPro" id="IPR025110">
    <property type="entry name" value="AMP-bd_C"/>
</dbReference>
<dbReference type="PROSITE" id="PS50075">
    <property type="entry name" value="CARRIER"/>
    <property type="match status" value="1"/>
</dbReference>
<keyword evidence="3" id="KW-0597">Phosphoprotein</keyword>
<dbReference type="GO" id="GO:0017000">
    <property type="term" value="P:antibiotic biosynthetic process"/>
    <property type="evidence" value="ECO:0007669"/>
    <property type="project" value="UniProtKB-KW"/>
</dbReference>
<dbReference type="GO" id="GO:0003824">
    <property type="term" value="F:catalytic activity"/>
    <property type="evidence" value="ECO:0007669"/>
    <property type="project" value="InterPro"/>
</dbReference>
<dbReference type="InterPro" id="IPR045851">
    <property type="entry name" value="AMP-bd_C_sf"/>
</dbReference>
<evidence type="ECO:0000256" key="3">
    <source>
        <dbReference type="ARBA" id="ARBA00022553"/>
    </source>
</evidence>
<name>A0A848KR74_9NOCA</name>
<dbReference type="Pfam" id="PF00550">
    <property type="entry name" value="PP-binding"/>
    <property type="match status" value="1"/>
</dbReference>
<dbReference type="SUPFAM" id="SSF56801">
    <property type="entry name" value="Acetyl-CoA synthetase-like"/>
    <property type="match status" value="2"/>
</dbReference>
<evidence type="ECO:0000256" key="4">
    <source>
        <dbReference type="ARBA" id="ARBA00022737"/>
    </source>
</evidence>
<sequence length="2063" mass="222436">MHEQFRASIDSSSNLLGANIFPLSAAQRGIWFAQHVAGAAPISIAQYVDISGQLDIDALTAATRQAGREFGTGYLRLVEFDGVPYQVVDETLDDEPALHDFRGDRDPVAAAHAWMDAEYSAPLDLLRDRLVKAELLRIGDERCFLYSRIHHIALDGYAAMTMVQRIAALYNARVNGEQEPPRLADDLLSIVEFDAAYRRSPRFAADGEYWREHLAGLPEVVSLASGRAPVHSHPRRVSAELPAETSALLDALVAASNSSVAVVIVAAFGTYMSRMTGHSDITLSLPVSGRTTASLRRSGGMVANVVPLRVTLDRTTTIGHLVRTAQSELTGALRRQRYRQEDIMRDLGYARDNTASFGPSVNIMAFDARIELGKSVGTLHVLTSGLIEDLFVNLYPGIGGSSTHIDFQANPNMYSDDELRGHHARFLDFLHGFLAAGLDSPQSSLELMTGRERAELVPAWGRQSEPPSTLPTILEKAAARNREHPALIMGDTEVTYAQLERRSNSLANVLLDMGARPETTVAVALSRSIESICTLWAIAKTGAAFLPVDPTYPRDRIEHMLTDSGVRTGVTTRADRAGLPDSVEWLVIDDFATMRAIRMSPDTPITDDHRGASIHLDHAAYMIYTSGSTGKPKGVVVTHRGLANFAAEQRDRYVVDASARVLHVSSPSFDASLLELLLAVDAGAALVIAPKDVFAGPPLQQLLADKRISHAFITPAVLATLDPTALPQLRVLTVGGEAVPTDLVQRWTPGRQFHICYGPTETVIVVLISSALGVADPVNLGGPIRGVAAVVLDEWLQPVPVGAPGELYIMGVQLARGYHRRPALTAARFVANPFGAPGSRLYRTGDVVRWSRPGTLEYMGRSDFQVKIRGLRIELGEIDAVLMRDDSISFALTRSVQTPSGGTVLAAYVQPNANTAVDVGRLKSYVAQFLPEYMVPGSITVLDSFPLTPVGKVDRTALPAPDFTAQSATARPPTTPREEVLVALFAELLAVESVGVDDSFFALGGDSILSIQLVARAKAAGVNITARDVFERKTVAAIAAVATDAQAQEKLEELEGGGIGPVAMTPVIATMLARGGPIDRFSQAVLVRVPADLDPEILTTALQAVIDHHDVLRAQLADGPAGTRQLECRLPGTVVAADLFSHIVVGADETSDAVAERELHAAADRLDPAAGTMLQAICMSQPGLDGLLWLVIHHLAVDGVSWRILLPDLVTAWSMAANGTPAMLGEVGTSYRRWAHALTETAHDARRVEELQRWRQVAQAEDPTLGARAIDPAVDTVATAAEFTVTLDTATASSVLTTVADKFHCSADVGMLAALAIAVARWRRQRGCDGDSVVLNLEGHGREEGIAAGADLSRTVGWFTTIYPVALRCNDIVAGNGSDSGLDAAIKAVKEQLREMPDRGIGFGLLRHLNAHTAESLAGHREPQISFNYLGRTGAGGGDGVWLPIRFAATRDAAMPLPAVLDINALTRDTTAGPELDVTITYASKLLDENDVRELVRIWVEVLQAVAVRAAVPGAGGHSPSDFPLTSVTQSEIDRWEKRYPALTDVWPLSPLQFGMLFHALYDTETADDYTVQVRMTVSGPVDSARIRRAAQQLVDRHEILRAAFVETDSGPRQVVVAHAEIDCREIDLTHIVDDEERADAAAQAIASDKATRFDLSRAPLLRVTLIRTGSDQHQLLMTNHHVVLDGWSTPLLVQELLLLYADVPAAHLTPARSYSEYLSWLSKQDPEESRAPWLQSLSGVEAPTRAVRRLARIESTQTGRVSTDVGADTIAAIGALARDYSVTPNTAIQTAWAIALSTLTGRNDVVFGGTVSGRPPQLAGVESMIGLFINTVPVRVTLDPRETVAQLLVRVQHEQSAVREVQHVGLAEIHRELGLPELFDTLTVYESYPVDKGALGRSLEVAGMQVLDIEIDDATPYPLSLMAIPAKTSGIAGGESLKLLLKYAADEFDDGAAHELLTRYLRLLDDLTRNPHARVGSLQPSSSAERSTLAPVSGMPQAEPATLPMLLRTAATIDPDAVAVSSGDHDLTYREIDSWSNRLARVLLRHGAGPEKFVVIALTRSV</sequence>
<evidence type="ECO:0000256" key="1">
    <source>
        <dbReference type="ARBA" id="ARBA00001957"/>
    </source>
</evidence>
<dbReference type="InterPro" id="IPR029058">
    <property type="entry name" value="AB_hydrolase_fold"/>
</dbReference>
<dbReference type="Pfam" id="PF13193">
    <property type="entry name" value="AMP-binding_C"/>
    <property type="match status" value="1"/>
</dbReference>
<dbReference type="PANTHER" id="PTHR45527:SF1">
    <property type="entry name" value="FATTY ACID SYNTHASE"/>
    <property type="match status" value="1"/>
</dbReference>
<dbReference type="NCBIfam" id="TIGR01720">
    <property type="entry name" value="NRPS-para261"/>
    <property type="match status" value="1"/>
</dbReference>
<dbReference type="GO" id="GO:0043041">
    <property type="term" value="P:amino acid activation for nonribosomal peptide biosynthetic process"/>
    <property type="evidence" value="ECO:0007669"/>
    <property type="project" value="TreeGrafter"/>
</dbReference>
<feature type="region of interest" description="Disordered" evidence="6">
    <location>
        <begin position="1975"/>
        <end position="1996"/>
    </location>
</feature>
<evidence type="ECO:0000313" key="8">
    <source>
        <dbReference type="EMBL" id="NMN98107.1"/>
    </source>
</evidence>
<evidence type="ECO:0000259" key="7">
    <source>
        <dbReference type="PROSITE" id="PS50075"/>
    </source>
</evidence>
<dbReference type="SUPFAM" id="SSF47336">
    <property type="entry name" value="ACP-like"/>
    <property type="match status" value="1"/>
</dbReference>
<dbReference type="FunFam" id="2.30.38.10:FF:000001">
    <property type="entry name" value="Non-ribosomal peptide synthetase PvdI"/>
    <property type="match status" value="1"/>
</dbReference>
<evidence type="ECO:0000256" key="5">
    <source>
        <dbReference type="ARBA" id="ARBA00023194"/>
    </source>
</evidence>
<evidence type="ECO:0000256" key="2">
    <source>
        <dbReference type="ARBA" id="ARBA00022450"/>
    </source>
</evidence>
<dbReference type="PROSITE" id="PS00012">
    <property type="entry name" value="PHOSPHOPANTETHEINE"/>
    <property type="match status" value="1"/>
</dbReference>
<dbReference type="Gene3D" id="3.40.50.980">
    <property type="match status" value="2"/>
</dbReference>
<dbReference type="GO" id="GO:0005737">
    <property type="term" value="C:cytoplasm"/>
    <property type="evidence" value="ECO:0007669"/>
    <property type="project" value="TreeGrafter"/>
</dbReference>
<dbReference type="NCBIfam" id="TIGR01733">
    <property type="entry name" value="AA-adenyl-dom"/>
    <property type="match status" value="1"/>
</dbReference>
<comment type="cofactor">
    <cofactor evidence="1">
        <name>pantetheine 4'-phosphate</name>
        <dbReference type="ChEBI" id="CHEBI:47942"/>
    </cofactor>
</comment>
<dbReference type="GO" id="GO:0044550">
    <property type="term" value="P:secondary metabolite biosynthetic process"/>
    <property type="evidence" value="ECO:0007669"/>
    <property type="project" value="TreeGrafter"/>
</dbReference>
<reference evidence="8 9" key="1">
    <citation type="submission" date="2019-05" db="EMBL/GenBank/DDBJ databases">
        <authorList>
            <person name="Lee S.D."/>
        </authorList>
    </citation>
    <scope>NUCLEOTIDE SEQUENCE [LARGE SCALE GENOMIC DNA]</scope>
    <source>
        <strain evidence="8 9">YC2-7</strain>
    </source>
</reference>
<organism evidence="8 9">
    <name type="scientific">Antrihabitans stalactiti</name>
    <dbReference type="NCBI Taxonomy" id="2584121"/>
    <lineage>
        <taxon>Bacteria</taxon>
        <taxon>Bacillati</taxon>
        <taxon>Actinomycetota</taxon>
        <taxon>Actinomycetes</taxon>
        <taxon>Mycobacteriales</taxon>
        <taxon>Nocardiaceae</taxon>
        <taxon>Antrihabitans</taxon>
    </lineage>
</organism>
<proteinExistence type="predicted"/>
<keyword evidence="5" id="KW-0045">Antibiotic biosynthesis</keyword>
<dbReference type="Gene3D" id="3.40.50.1820">
    <property type="entry name" value="alpha/beta hydrolase"/>
    <property type="match status" value="1"/>
</dbReference>
<dbReference type="SMART" id="SM00823">
    <property type="entry name" value="PKS_PP"/>
    <property type="match status" value="1"/>
</dbReference>